<dbReference type="Gene3D" id="1.10.10.10">
    <property type="entry name" value="Winged helix-like DNA-binding domain superfamily/Winged helix DNA-binding domain"/>
    <property type="match status" value="1"/>
</dbReference>
<feature type="domain" description="Transcription regulator PadR C-terminal" evidence="2">
    <location>
        <begin position="103"/>
        <end position="180"/>
    </location>
</feature>
<evidence type="ECO:0000313" key="4">
    <source>
        <dbReference type="Proteomes" id="UP001596524"/>
    </source>
</evidence>
<dbReference type="Pfam" id="PF10400">
    <property type="entry name" value="Vir_act_alpha_C"/>
    <property type="match status" value="1"/>
</dbReference>
<accession>A0ABW2N5H4</accession>
<evidence type="ECO:0000259" key="1">
    <source>
        <dbReference type="Pfam" id="PF03551"/>
    </source>
</evidence>
<dbReference type="InterPro" id="IPR018309">
    <property type="entry name" value="Tscrpt_reg_PadR_C"/>
</dbReference>
<dbReference type="Pfam" id="PF03551">
    <property type="entry name" value="PadR"/>
    <property type="match status" value="1"/>
</dbReference>
<dbReference type="Gene3D" id="6.10.140.190">
    <property type="match status" value="1"/>
</dbReference>
<feature type="domain" description="Transcription regulator PadR N-terminal" evidence="1">
    <location>
        <begin position="14"/>
        <end position="86"/>
    </location>
</feature>
<evidence type="ECO:0000313" key="3">
    <source>
        <dbReference type="EMBL" id="MFC7362551.1"/>
    </source>
</evidence>
<dbReference type="PANTHER" id="PTHR43252">
    <property type="entry name" value="TRANSCRIPTIONAL REGULATOR YQJI"/>
    <property type="match status" value="1"/>
</dbReference>
<reference evidence="4" key="1">
    <citation type="journal article" date="2019" name="Int. J. Syst. Evol. Microbiol.">
        <title>The Global Catalogue of Microorganisms (GCM) 10K type strain sequencing project: providing services to taxonomists for standard genome sequencing and annotation.</title>
        <authorList>
            <consortium name="The Broad Institute Genomics Platform"/>
            <consortium name="The Broad Institute Genome Sequencing Center for Infectious Disease"/>
            <person name="Wu L."/>
            <person name="Ma J."/>
        </authorList>
    </citation>
    <scope>NUCLEOTIDE SEQUENCE [LARGE SCALE GENOMIC DNA]</scope>
    <source>
        <strain evidence="4">FCH27</strain>
    </source>
</reference>
<dbReference type="RefSeq" id="WP_255889027.1">
    <property type="nucleotide sequence ID" value="NZ_JAFMZM010000001.1"/>
</dbReference>
<sequence length="214" mass="24063">MTPVRSRPTTAYAILGLLALQPWSTYELAQQVQRSLNWFWPRAERRLYDEPKRLVADGLAISTPGFTGQRRRTVYEITAAGRDELADWLGRPPEPRAVDFEGVLKVFFADAGSRTALLATLDEIAADARERLGRLDVMIDQALTDGARFPERVHLQAVTLRQHVDAELAVLDWATWATEQVTSWTTASDPGDWVPQDELARLHERITLAVASRS</sequence>
<dbReference type="InterPro" id="IPR005149">
    <property type="entry name" value="Tscrpt_reg_PadR_N"/>
</dbReference>
<comment type="caution">
    <text evidence="3">The sequence shown here is derived from an EMBL/GenBank/DDBJ whole genome shotgun (WGS) entry which is preliminary data.</text>
</comment>
<dbReference type="SUPFAM" id="SSF46785">
    <property type="entry name" value="Winged helix' DNA-binding domain"/>
    <property type="match status" value="1"/>
</dbReference>
<name>A0ABW2N5H4_9ACTN</name>
<organism evidence="3 4">
    <name type="scientific">Nocardioides astragali</name>
    <dbReference type="NCBI Taxonomy" id="1776736"/>
    <lineage>
        <taxon>Bacteria</taxon>
        <taxon>Bacillati</taxon>
        <taxon>Actinomycetota</taxon>
        <taxon>Actinomycetes</taxon>
        <taxon>Propionibacteriales</taxon>
        <taxon>Nocardioidaceae</taxon>
        <taxon>Nocardioides</taxon>
    </lineage>
</organism>
<dbReference type="InterPro" id="IPR036390">
    <property type="entry name" value="WH_DNA-bd_sf"/>
</dbReference>
<keyword evidence="4" id="KW-1185">Reference proteome</keyword>
<evidence type="ECO:0000259" key="2">
    <source>
        <dbReference type="Pfam" id="PF10400"/>
    </source>
</evidence>
<dbReference type="Proteomes" id="UP001596524">
    <property type="component" value="Unassembled WGS sequence"/>
</dbReference>
<proteinExistence type="predicted"/>
<dbReference type="EMBL" id="JBHTCH010000025">
    <property type="protein sequence ID" value="MFC7362551.1"/>
    <property type="molecule type" value="Genomic_DNA"/>
</dbReference>
<dbReference type="InterPro" id="IPR036388">
    <property type="entry name" value="WH-like_DNA-bd_sf"/>
</dbReference>
<gene>
    <name evidence="3" type="ORF">ACFQO6_19940</name>
</gene>
<protein>
    <submittedName>
        <fullName evidence="3">PadR family transcriptional regulator</fullName>
    </submittedName>
</protein>
<dbReference type="PANTHER" id="PTHR43252:SF6">
    <property type="entry name" value="NEGATIVE TRANSCRIPTION REGULATOR PADR"/>
    <property type="match status" value="1"/>
</dbReference>